<accession>A0ABT7YAP5</accession>
<dbReference type="Proteomes" id="UP001171916">
    <property type="component" value="Unassembled WGS sequence"/>
</dbReference>
<keyword evidence="2" id="KW-1185">Reference proteome</keyword>
<dbReference type="EMBL" id="JAUEPH010000002">
    <property type="protein sequence ID" value="MDN3203475.1"/>
    <property type="molecule type" value="Genomic_DNA"/>
</dbReference>
<proteinExistence type="predicted"/>
<dbReference type="RefSeq" id="WP_289999036.1">
    <property type="nucleotide sequence ID" value="NZ_JAUEPH010000002.1"/>
</dbReference>
<organism evidence="1 2">
    <name type="scientific">Algoriphagus sediminis</name>
    <dbReference type="NCBI Taxonomy" id="3057113"/>
    <lineage>
        <taxon>Bacteria</taxon>
        <taxon>Pseudomonadati</taxon>
        <taxon>Bacteroidota</taxon>
        <taxon>Cytophagia</taxon>
        <taxon>Cytophagales</taxon>
        <taxon>Cyclobacteriaceae</taxon>
        <taxon>Algoriphagus</taxon>
    </lineage>
</organism>
<evidence type="ECO:0000313" key="1">
    <source>
        <dbReference type="EMBL" id="MDN3203475.1"/>
    </source>
</evidence>
<evidence type="ECO:0000313" key="2">
    <source>
        <dbReference type="Proteomes" id="UP001171916"/>
    </source>
</evidence>
<name>A0ABT7YAP5_9BACT</name>
<evidence type="ECO:0008006" key="3">
    <source>
        <dbReference type="Google" id="ProtNLM"/>
    </source>
</evidence>
<comment type="caution">
    <text evidence="1">The sequence shown here is derived from an EMBL/GenBank/DDBJ whole genome shotgun (WGS) entry which is preliminary data.</text>
</comment>
<reference evidence="1" key="1">
    <citation type="submission" date="2023-06" db="EMBL/GenBank/DDBJ databases">
        <title>Robiginitalea aurantiacus sp. nov. and Algoriphagus sediminis sp. nov., isolated from coastal sediment.</title>
        <authorList>
            <person name="Zhou Z.Y."/>
            <person name="An J."/>
            <person name="Jia Y.W."/>
            <person name="Du Z.J."/>
        </authorList>
    </citation>
    <scope>NUCLEOTIDE SEQUENCE</scope>
    <source>
        <strain evidence="1">C2-7</strain>
    </source>
</reference>
<gene>
    <name evidence="1" type="ORF">QVH07_04920</name>
</gene>
<protein>
    <recommendedName>
        <fullName evidence="3">DUF2268 domain-containing protein</fullName>
    </recommendedName>
</protein>
<sequence>MFWNKKKSPITLEDEEWITSCFKWFELAFDTNLKEQEIFTSSNDFLDFEYQGSEDDVLSIVDLIGDKMQVSSSSSISIYFYDEFQQLEFTDEGTYANYEEGTQLTDGQFSKLVDGIYEIGIERSLLNNLDRLIATIAHEVAHIKLIGEERIEENDEPLTDITASLFGFAIFLANSSISKMTTWNGNTHTGWKISGASGYLHHKMYAFLLGYWLVQKGMTSDKWFDYLDKEILNDVKKTIKYLEVKDGA</sequence>